<gene>
    <name evidence="2" type="ORF">ACFSOX_17795</name>
</gene>
<comment type="caution">
    <text evidence="2">The sequence shown here is derived from an EMBL/GenBank/DDBJ whole genome shotgun (WGS) entry which is preliminary data.</text>
</comment>
<evidence type="ECO:0000256" key="1">
    <source>
        <dbReference type="SAM" id="MobiDB-lite"/>
    </source>
</evidence>
<dbReference type="Pfam" id="PF10649">
    <property type="entry name" value="DUF2478"/>
    <property type="match status" value="1"/>
</dbReference>
<accession>A0ABW5APX1</accession>
<keyword evidence="3" id="KW-1185">Reference proteome</keyword>
<protein>
    <submittedName>
        <fullName evidence="2">DUF2478 domain-containing protein</fullName>
    </submittedName>
</protein>
<name>A0ABW5APX1_9BRAD</name>
<evidence type="ECO:0000313" key="3">
    <source>
        <dbReference type="Proteomes" id="UP001597314"/>
    </source>
</evidence>
<dbReference type="InterPro" id="IPR018912">
    <property type="entry name" value="DUF2478"/>
</dbReference>
<reference evidence="3" key="1">
    <citation type="journal article" date="2019" name="Int. J. Syst. Evol. Microbiol.">
        <title>The Global Catalogue of Microorganisms (GCM) 10K type strain sequencing project: providing services to taxonomists for standard genome sequencing and annotation.</title>
        <authorList>
            <consortium name="The Broad Institute Genomics Platform"/>
            <consortium name="The Broad Institute Genome Sequencing Center for Infectious Disease"/>
            <person name="Wu L."/>
            <person name="Ma J."/>
        </authorList>
    </citation>
    <scope>NUCLEOTIDE SEQUENCE [LARGE SCALE GENOMIC DNA]</scope>
    <source>
        <strain evidence="3">CGMCC 1.6774</strain>
    </source>
</reference>
<dbReference type="EMBL" id="JBHUIW010000022">
    <property type="protein sequence ID" value="MFD2184011.1"/>
    <property type="molecule type" value="Genomic_DNA"/>
</dbReference>
<evidence type="ECO:0000313" key="2">
    <source>
        <dbReference type="EMBL" id="MFD2184011.1"/>
    </source>
</evidence>
<dbReference type="RefSeq" id="WP_378479155.1">
    <property type="nucleotide sequence ID" value="NZ_JBHUIW010000022.1"/>
</dbReference>
<dbReference type="Proteomes" id="UP001597314">
    <property type="component" value="Unassembled WGS sequence"/>
</dbReference>
<sequence>MCTDSSPPRGMPTAAPAATGAFPLIAAIRGGPGTGASDVLIAFAQARMAEGLSVAGLVVAPAPDGTTRGGPHSHGGHAHGGHGHGGHGGEACGCGGALRDLASGEVIGTHQDLGPGSEACNLDTSGLARACAGVERQIAAGVDLVVLSRFGGQEAERGGLTAAFQAAVAAGVPVACVVTPKAEEAWAVFAGDLALMLPADLGALEAWWTERRATRDLAA</sequence>
<proteinExistence type="predicted"/>
<feature type="region of interest" description="Disordered" evidence="1">
    <location>
        <begin position="63"/>
        <end position="86"/>
    </location>
</feature>
<organism evidence="2 3">
    <name type="scientific">Rhodoplanes azumiensis</name>
    <dbReference type="NCBI Taxonomy" id="1897628"/>
    <lineage>
        <taxon>Bacteria</taxon>
        <taxon>Pseudomonadati</taxon>
        <taxon>Pseudomonadota</taxon>
        <taxon>Alphaproteobacteria</taxon>
        <taxon>Hyphomicrobiales</taxon>
        <taxon>Nitrobacteraceae</taxon>
        <taxon>Rhodoplanes</taxon>
    </lineage>
</organism>
<feature type="compositionally biased region" description="Basic residues" evidence="1">
    <location>
        <begin position="74"/>
        <end position="85"/>
    </location>
</feature>